<dbReference type="SUPFAM" id="SSF58104">
    <property type="entry name" value="Methyl-accepting chemotaxis protein (MCP) signaling domain"/>
    <property type="match status" value="1"/>
</dbReference>
<evidence type="ECO:0000313" key="16">
    <source>
        <dbReference type="Proteomes" id="UP000007257"/>
    </source>
</evidence>
<keyword evidence="5" id="KW-0997">Cell inner membrane</keyword>
<dbReference type="SMART" id="SM00283">
    <property type="entry name" value="MA"/>
    <property type="match status" value="1"/>
</dbReference>
<evidence type="ECO:0000259" key="14">
    <source>
        <dbReference type="PROSITE" id="PS50112"/>
    </source>
</evidence>
<geneLocation type="plasmid" evidence="15 16">
    <name>pRAHAQ01</name>
</geneLocation>
<reference evidence="15 16" key="2">
    <citation type="journal article" date="2012" name="J. Bacteriol.">
        <title>Complete Genome Sequence of Rahnella sp. Strain Y9602, a Gammaproteobacterium Isolate from Metal- and Radionuclide-Contaminated Soil.</title>
        <authorList>
            <person name="Martinez R.J."/>
            <person name="Bruce D."/>
            <person name="Detter C."/>
            <person name="Goodwin L.A."/>
            <person name="Han J."/>
            <person name="Han C.S."/>
            <person name="Held B."/>
            <person name="Land M.L."/>
            <person name="Mikhailova N."/>
            <person name="Nolan M."/>
            <person name="Pennacchio L."/>
            <person name="Pitluck S."/>
            <person name="Tapia R."/>
            <person name="Woyke T."/>
            <person name="Sobecky P.A."/>
        </authorList>
    </citation>
    <scope>NUCLEOTIDE SEQUENCE [LARGE SCALE GENOMIC DNA]</scope>
    <source>
        <strain evidence="15 16">Y9602</strain>
        <plasmid evidence="15 16">pRAHAQ01</plasmid>
    </source>
</reference>
<feature type="domain" description="Methyl-accepting transducer" evidence="13">
    <location>
        <begin position="272"/>
        <end position="501"/>
    </location>
</feature>
<keyword evidence="2" id="KW-1003">Cell membrane</keyword>
<dbReference type="PANTHER" id="PTHR43531">
    <property type="entry name" value="PROTEIN ICFG"/>
    <property type="match status" value="1"/>
</dbReference>
<dbReference type="Proteomes" id="UP000007257">
    <property type="component" value="Plasmid pRAHAQ01"/>
</dbReference>
<evidence type="ECO:0000313" key="15">
    <source>
        <dbReference type="EMBL" id="ADW76142.1"/>
    </source>
</evidence>
<comment type="similarity">
    <text evidence="10">Belongs to the methyl-accepting chemotaxis (MCP) protein family.</text>
</comment>
<comment type="subcellular location">
    <subcellularLocation>
        <location evidence="1">Cell inner membrane</location>
        <topology evidence="1">Multi-pass membrane protein</topology>
    </subcellularLocation>
</comment>
<dbReference type="Pfam" id="PF00015">
    <property type="entry name" value="MCPsignal"/>
    <property type="match status" value="1"/>
</dbReference>
<dbReference type="eggNOG" id="COG0840">
    <property type="taxonomic scope" value="Bacteria"/>
</dbReference>
<keyword evidence="6 12" id="KW-0812">Transmembrane</keyword>
<dbReference type="GO" id="GO:0052131">
    <property type="term" value="P:positive aerotaxis"/>
    <property type="evidence" value="ECO:0007669"/>
    <property type="project" value="UniProtKB-ARBA"/>
</dbReference>
<sequence>MRNNQPISQREYQYPDDATLMSTTDAESRITYANDAFIEVSGFASEDIIGQPHNVVRHPDMPPSAFKDMWATLQQGFPWTALVKNRRSNGDHYWVRANVVPIIRGGKTKGYLSVRTKPTTAEINATQALYDKMNRGELNNRRLHRGLLIRTGITRSFSILKTLSVRWRIRSGLLVLLVLNSLVISALTALPVIQMNTALALNAFFILLLNFWMEWQITRPVEQLCSQTLRVASGASHTITPMERVDEIGMTLRSVGQLGLICRWMVDDVNDQAHKVRTASESLANGNEALSQRTEQTAANVGQTAAAMNEMSTTVESNTQTAAEADKLSLIASAAAEKGSNAMQEVVGTMQEITGSSRQIATITNVIDGIAFQTNILALNAAVEAARAGEQGKGFAVVAGEVRSLAQRSASAASEIKRLIDSSVETVVSGSKQVDQAGKTMADIVSQVRNVTSLIGQIRSATGEQNQGLLDIAKAIEELDRITHQNSIQVQEGANASSGLKQQADRLVEAVGVFR</sequence>
<dbReference type="GeneID" id="95420668"/>
<evidence type="ECO:0000256" key="6">
    <source>
        <dbReference type="ARBA" id="ARBA00022692"/>
    </source>
</evidence>
<dbReference type="GO" id="GO:0004888">
    <property type="term" value="F:transmembrane signaling receptor activity"/>
    <property type="evidence" value="ECO:0007669"/>
    <property type="project" value="InterPro"/>
</dbReference>
<feature type="transmembrane region" description="Helical" evidence="12">
    <location>
        <begin position="173"/>
        <end position="193"/>
    </location>
</feature>
<dbReference type="InterPro" id="IPR051310">
    <property type="entry name" value="MCP_chemotaxis"/>
</dbReference>
<dbReference type="NCBIfam" id="TIGR00229">
    <property type="entry name" value="sensory_box"/>
    <property type="match status" value="1"/>
</dbReference>
<organism evidence="15 16">
    <name type="scientific">Rahnella sp. (strain Y9602)</name>
    <dbReference type="NCBI Taxonomy" id="2703885"/>
    <lineage>
        <taxon>Bacteria</taxon>
        <taxon>Pseudomonadati</taxon>
        <taxon>Pseudomonadota</taxon>
        <taxon>Gammaproteobacteria</taxon>
        <taxon>Enterobacterales</taxon>
        <taxon>Yersiniaceae</taxon>
        <taxon>Rahnella</taxon>
    </lineage>
</organism>
<keyword evidence="7 12" id="KW-1133">Transmembrane helix</keyword>
<dbReference type="GO" id="GO:0007165">
    <property type="term" value="P:signal transduction"/>
    <property type="evidence" value="ECO:0007669"/>
    <property type="project" value="UniProtKB-KW"/>
</dbReference>
<dbReference type="AlphaFoldDB" id="A0A0H3FFN9"/>
<keyword evidence="15" id="KW-0614">Plasmid</keyword>
<dbReference type="InterPro" id="IPR000014">
    <property type="entry name" value="PAS"/>
</dbReference>
<dbReference type="FunFam" id="3.30.450.20:FF:000046">
    <property type="entry name" value="Aerotaxis sensor receptor"/>
    <property type="match status" value="1"/>
</dbReference>
<dbReference type="PROSITE" id="PS50111">
    <property type="entry name" value="CHEMOTAXIS_TRANSDUC_2"/>
    <property type="match status" value="1"/>
</dbReference>
<reference evidence="16" key="1">
    <citation type="submission" date="2011-01" db="EMBL/GenBank/DDBJ databases">
        <title>Complete sequence of plasmid1 of Rahnella sp. Y9602.</title>
        <authorList>
            <consortium name="US DOE Joint Genome Institute"/>
            <person name="Lucas S."/>
            <person name="Copeland A."/>
            <person name="Lapidus A."/>
            <person name="Cheng J.-F."/>
            <person name="Goodwin L."/>
            <person name="Pitluck S."/>
            <person name="Lu M."/>
            <person name="Detter J.C."/>
            <person name="Han C."/>
            <person name="Tapia R."/>
            <person name="Land M."/>
            <person name="Hauser L."/>
            <person name="Kyrpides N."/>
            <person name="Ivanova N."/>
            <person name="Ovchinnikova G."/>
            <person name="Pagani I."/>
            <person name="Sobecky P.A."/>
            <person name="Martinez R.J."/>
            <person name="Woyke T."/>
        </authorList>
    </citation>
    <scope>NUCLEOTIDE SEQUENCE [LARGE SCALE GENOMIC DNA]</scope>
    <source>
        <strain evidence="16">Y9602</strain>
        <plasmid evidence="16">pRAHAQ01</plasmid>
    </source>
</reference>
<evidence type="ECO:0000256" key="4">
    <source>
        <dbReference type="ARBA" id="ARBA00022500"/>
    </source>
</evidence>
<keyword evidence="8 12" id="KW-0472">Membrane</keyword>
<keyword evidence="9 11" id="KW-0807">Transducer</keyword>
<evidence type="ECO:0000256" key="5">
    <source>
        <dbReference type="ARBA" id="ARBA00022519"/>
    </source>
</evidence>
<accession>A0A0H3FFN9</accession>
<dbReference type="InterPro" id="IPR004090">
    <property type="entry name" value="Chemotax_Me-accpt_rcpt"/>
</dbReference>
<dbReference type="InterPro" id="IPR013655">
    <property type="entry name" value="PAS_fold_3"/>
</dbReference>
<dbReference type="PRINTS" id="PR00260">
    <property type="entry name" value="CHEMTRNSDUCR"/>
</dbReference>
<evidence type="ECO:0000256" key="1">
    <source>
        <dbReference type="ARBA" id="ARBA00004429"/>
    </source>
</evidence>
<dbReference type="GO" id="GO:0005886">
    <property type="term" value="C:plasma membrane"/>
    <property type="evidence" value="ECO:0007669"/>
    <property type="project" value="UniProtKB-SubCell"/>
</dbReference>
<dbReference type="FunFam" id="1.10.287.950:FF:000001">
    <property type="entry name" value="Methyl-accepting chemotaxis sensory transducer"/>
    <property type="match status" value="1"/>
</dbReference>
<name>A0A0H3FFN9_RAHSY</name>
<dbReference type="Gene3D" id="3.30.450.20">
    <property type="entry name" value="PAS domain"/>
    <property type="match status" value="1"/>
</dbReference>
<evidence type="ECO:0000256" key="7">
    <source>
        <dbReference type="ARBA" id="ARBA00022989"/>
    </source>
</evidence>
<dbReference type="CDD" id="cd11386">
    <property type="entry name" value="MCP_signal"/>
    <property type="match status" value="1"/>
</dbReference>
<evidence type="ECO:0000256" key="10">
    <source>
        <dbReference type="ARBA" id="ARBA00029447"/>
    </source>
</evidence>
<evidence type="ECO:0000256" key="8">
    <source>
        <dbReference type="ARBA" id="ARBA00023136"/>
    </source>
</evidence>
<dbReference type="SUPFAM" id="SSF55785">
    <property type="entry name" value="PYP-like sensor domain (PAS domain)"/>
    <property type="match status" value="1"/>
</dbReference>
<evidence type="ECO:0000256" key="11">
    <source>
        <dbReference type="PROSITE-ProRule" id="PRU00284"/>
    </source>
</evidence>
<keyword evidence="4" id="KW-0145">Chemotaxis</keyword>
<feature type="domain" description="PAS" evidence="14">
    <location>
        <begin position="25"/>
        <end position="60"/>
    </location>
</feature>
<dbReference type="Pfam" id="PF08447">
    <property type="entry name" value="PAS_3"/>
    <property type="match status" value="1"/>
</dbReference>
<protein>
    <submittedName>
        <fullName evidence="15">Methyl-accepting chemotaxis sensory transducer with Pas/Pac sensor</fullName>
    </submittedName>
</protein>
<evidence type="ECO:0000256" key="2">
    <source>
        <dbReference type="ARBA" id="ARBA00022475"/>
    </source>
</evidence>
<dbReference type="OrthoDB" id="9812260at2"/>
<evidence type="ECO:0000256" key="3">
    <source>
        <dbReference type="ARBA" id="ARBA00022481"/>
    </source>
</evidence>
<dbReference type="EMBL" id="CP002506">
    <property type="protein sequence ID" value="ADW76142.1"/>
    <property type="molecule type" value="Genomic_DNA"/>
</dbReference>
<gene>
    <name evidence="15" type="ordered locus">Rahaq_4561</name>
</gene>
<evidence type="ECO:0000256" key="9">
    <source>
        <dbReference type="ARBA" id="ARBA00023224"/>
    </source>
</evidence>
<dbReference type="KEGG" id="rah:Rahaq_4561"/>
<dbReference type="InterPro" id="IPR004089">
    <property type="entry name" value="MCPsignal_dom"/>
</dbReference>
<dbReference type="HOGENOM" id="CLU_000445_107_26_6"/>
<dbReference type="PROSITE" id="PS50112">
    <property type="entry name" value="PAS"/>
    <property type="match status" value="1"/>
</dbReference>
<dbReference type="InterPro" id="IPR035965">
    <property type="entry name" value="PAS-like_dom_sf"/>
</dbReference>
<dbReference type="RefSeq" id="WP_013577823.1">
    <property type="nucleotide sequence ID" value="NC_015062.1"/>
</dbReference>
<dbReference type="Gene3D" id="1.10.287.950">
    <property type="entry name" value="Methyl-accepting chemotaxis protein"/>
    <property type="match status" value="1"/>
</dbReference>
<dbReference type="PANTHER" id="PTHR43531:SF7">
    <property type="entry name" value="AEROTAXIS RECEPTOR"/>
    <property type="match status" value="1"/>
</dbReference>
<keyword evidence="3" id="KW-0488">Methylation</keyword>
<dbReference type="CDD" id="cd00130">
    <property type="entry name" value="PAS"/>
    <property type="match status" value="1"/>
</dbReference>
<evidence type="ECO:0000256" key="12">
    <source>
        <dbReference type="SAM" id="Phobius"/>
    </source>
</evidence>
<evidence type="ECO:0000259" key="13">
    <source>
        <dbReference type="PROSITE" id="PS50111"/>
    </source>
</evidence>
<proteinExistence type="inferred from homology"/>